<evidence type="ECO:0000313" key="2">
    <source>
        <dbReference type="EMBL" id="SFB43043.1"/>
    </source>
</evidence>
<keyword evidence="1" id="KW-1133">Transmembrane helix</keyword>
<dbReference type="EMBL" id="FOKK01000010">
    <property type="protein sequence ID" value="SFB43043.1"/>
    <property type="molecule type" value="Genomic_DNA"/>
</dbReference>
<evidence type="ECO:0000256" key="1">
    <source>
        <dbReference type="SAM" id="Phobius"/>
    </source>
</evidence>
<organism evidence="2 3">
    <name type="scientific">Algoriphagus aquimarinus</name>
    <dbReference type="NCBI Taxonomy" id="237018"/>
    <lineage>
        <taxon>Bacteria</taxon>
        <taxon>Pseudomonadati</taxon>
        <taxon>Bacteroidota</taxon>
        <taxon>Cytophagia</taxon>
        <taxon>Cytophagales</taxon>
        <taxon>Cyclobacteriaceae</taxon>
        <taxon>Algoriphagus</taxon>
    </lineage>
</organism>
<sequence>MTSIVSSTHSRSNQLLQLSTRAWFVVVVIGQLIFAYYIIMLYGTAGVQGNFERWNAQTTHGYVARDLMGNAFFGLHVFFAAVISILGPLQLISKVRKLFPAFHRFSGRVYLGSAFLISLAGFYLAWVRGTAGGMIGSVFITINGLIILVCVVYTLRFAMKRQIDRHNKWAIRLFLAMSGVWFFRVFLMLWFAIHQAPVGFDMETFQGPFLNFLYVFVYILPQVIAEFYFIAKASSFAKPKIAMSVLLGVLTLGIMVGIATATMGMWLPAL</sequence>
<gene>
    <name evidence="2" type="ORF">SAMN04489723_11018</name>
</gene>
<reference evidence="2 3" key="1">
    <citation type="submission" date="2016-10" db="EMBL/GenBank/DDBJ databases">
        <authorList>
            <person name="de Groot N.N."/>
        </authorList>
    </citation>
    <scope>NUCLEOTIDE SEQUENCE [LARGE SCALE GENOMIC DNA]</scope>
    <source>
        <strain evidence="2 3">DSM 23399</strain>
    </source>
</reference>
<dbReference type="STRING" id="237018.SAMN04489723_11018"/>
<dbReference type="InterPro" id="IPR018750">
    <property type="entry name" value="DUF2306_membrane"/>
</dbReference>
<feature type="transmembrane region" description="Helical" evidence="1">
    <location>
        <begin position="21"/>
        <end position="47"/>
    </location>
</feature>
<dbReference type="AlphaFoldDB" id="A0A1I1B3C2"/>
<feature type="transmembrane region" description="Helical" evidence="1">
    <location>
        <begin position="109"/>
        <end position="127"/>
    </location>
</feature>
<keyword evidence="1" id="KW-0812">Transmembrane</keyword>
<feature type="transmembrane region" description="Helical" evidence="1">
    <location>
        <begin position="133"/>
        <end position="157"/>
    </location>
</feature>
<accession>A0A1I1B3C2</accession>
<evidence type="ECO:0000313" key="3">
    <source>
        <dbReference type="Proteomes" id="UP000198790"/>
    </source>
</evidence>
<feature type="transmembrane region" description="Helical" evidence="1">
    <location>
        <begin position="212"/>
        <end position="231"/>
    </location>
</feature>
<proteinExistence type="predicted"/>
<name>A0A1I1B3C2_9BACT</name>
<keyword evidence="3" id="KW-1185">Reference proteome</keyword>
<protein>
    <submittedName>
        <fullName evidence="2">Predicted membrane protein</fullName>
    </submittedName>
</protein>
<dbReference type="OrthoDB" id="6385003at2"/>
<dbReference type="Pfam" id="PF10067">
    <property type="entry name" value="DUF2306"/>
    <property type="match status" value="1"/>
</dbReference>
<feature type="transmembrane region" description="Helical" evidence="1">
    <location>
        <begin position="243"/>
        <end position="267"/>
    </location>
</feature>
<dbReference type="Proteomes" id="UP000198790">
    <property type="component" value="Unassembled WGS sequence"/>
</dbReference>
<feature type="transmembrane region" description="Helical" evidence="1">
    <location>
        <begin position="67"/>
        <end position="89"/>
    </location>
</feature>
<keyword evidence="1" id="KW-0472">Membrane</keyword>
<feature type="transmembrane region" description="Helical" evidence="1">
    <location>
        <begin position="169"/>
        <end position="192"/>
    </location>
</feature>